<dbReference type="InterPro" id="IPR011009">
    <property type="entry name" value="Kinase-like_dom_sf"/>
</dbReference>
<evidence type="ECO:0000313" key="2">
    <source>
        <dbReference type="Proteomes" id="UP000253910"/>
    </source>
</evidence>
<sequence>MTLSLKDHVQKLLEEHRGERVFRFEYLGKHYWLKQPEQLKGIWLLLKPHPKQHFKEECEILQHLNNIGAPVPKLCGFGDDYLVLEDAGPTLNIWLNDETLSWAEKSHILHSAIEILINLHQQGIIHGRPAIRDIAWKDGKISFMDFESHSKSHNEHWLITRDMLAFLGSLCRVKGLDDEKLNELFDYYKSHCPTTYWVDMLSYVRRFRWLYYLLLPFKPIARTDLLAVYRLFEHLTKENL</sequence>
<name>A0A369Z2U9_HAEPA</name>
<keyword evidence="1" id="KW-0808">Transferase</keyword>
<dbReference type="GO" id="GO:0016301">
    <property type="term" value="F:kinase activity"/>
    <property type="evidence" value="ECO:0007669"/>
    <property type="project" value="UniProtKB-KW"/>
</dbReference>
<comment type="caution">
    <text evidence="1">The sequence shown here is derived from an EMBL/GenBank/DDBJ whole genome shotgun (WGS) entry which is preliminary data.</text>
</comment>
<proteinExistence type="predicted"/>
<gene>
    <name evidence="1" type="ORF">DPV87_04645</name>
</gene>
<dbReference type="SUPFAM" id="SSF56112">
    <property type="entry name" value="Protein kinase-like (PK-like)"/>
    <property type="match status" value="1"/>
</dbReference>
<reference evidence="1 2" key="1">
    <citation type="submission" date="2018-05" db="EMBL/GenBank/DDBJ databases">
        <title>Draft Genome Sequences for a Diverse set of 7 Haemophilus Species.</title>
        <authorList>
            <person name="Nichols M."/>
            <person name="Topaz N."/>
            <person name="Wang X."/>
            <person name="Wang X."/>
            <person name="Boxrud D."/>
        </authorList>
    </citation>
    <scope>NUCLEOTIDE SEQUENCE [LARGE SCALE GENOMIC DNA]</scope>
    <source>
        <strain evidence="1 2">C2008001710</strain>
    </source>
</reference>
<keyword evidence="1" id="KW-0418">Kinase</keyword>
<dbReference type="Proteomes" id="UP000253910">
    <property type="component" value="Unassembled WGS sequence"/>
</dbReference>
<protein>
    <submittedName>
        <fullName evidence="1">Protein kinase family protein</fullName>
    </submittedName>
</protein>
<dbReference type="EMBL" id="QEPW01000006">
    <property type="protein sequence ID" value="RDE92663.1"/>
    <property type="molecule type" value="Genomic_DNA"/>
</dbReference>
<organism evidence="1 2">
    <name type="scientific">Haemophilus parainfluenzae</name>
    <dbReference type="NCBI Taxonomy" id="729"/>
    <lineage>
        <taxon>Bacteria</taxon>
        <taxon>Pseudomonadati</taxon>
        <taxon>Pseudomonadota</taxon>
        <taxon>Gammaproteobacteria</taxon>
        <taxon>Pasteurellales</taxon>
        <taxon>Pasteurellaceae</taxon>
        <taxon>Haemophilus</taxon>
    </lineage>
</organism>
<dbReference type="RefSeq" id="WP_111315284.1">
    <property type="nucleotide sequence ID" value="NZ_QEPW01000006.1"/>
</dbReference>
<dbReference type="Gene3D" id="1.10.510.10">
    <property type="entry name" value="Transferase(Phosphotransferase) domain 1"/>
    <property type="match status" value="1"/>
</dbReference>
<dbReference type="AlphaFoldDB" id="A0A369Z2U9"/>
<accession>A0A369Z2U9</accession>
<evidence type="ECO:0000313" key="1">
    <source>
        <dbReference type="EMBL" id="RDE92663.1"/>
    </source>
</evidence>